<protein>
    <recommendedName>
        <fullName evidence="4">Ferrous iron transporter FeoA-like domain-containing protein</fullName>
    </recommendedName>
</protein>
<evidence type="ECO:0000259" key="4">
    <source>
        <dbReference type="SMART" id="SM00899"/>
    </source>
</evidence>
<dbReference type="EMBL" id="UOGA01000108">
    <property type="protein sequence ID" value="VAX17923.1"/>
    <property type="molecule type" value="Genomic_DNA"/>
</dbReference>
<dbReference type="Pfam" id="PF02742">
    <property type="entry name" value="Fe_dep_repr_C"/>
    <property type="match status" value="1"/>
</dbReference>
<comment type="subunit">
    <text evidence="2">Homodimer.</text>
</comment>
<dbReference type="InterPro" id="IPR036388">
    <property type="entry name" value="WH-like_DNA-bd_sf"/>
</dbReference>
<dbReference type="InterPro" id="IPR001367">
    <property type="entry name" value="Fe_dep_repressor"/>
</dbReference>
<gene>
    <name evidence="5" type="ORF">MNBD_NITROSPINAE04-1258</name>
</gene>
<evidence type="ECO:0000313" key="5">
    <source>
        <dbReference type="EMBL" id="VAX17923.1"/>
    </source>
</evidence>
<dbReference type="PANTHER" id="PTHR33238:SF11">
    <property type="entry name" value="TRANSCRIPTIONAL REGULATOR MNTR"/>
    <property type="match status" value="1"/>
</dbReference>
<evidence type="ECO:0000256" key="2">
    <source>
        <dbReference type="ARBA" id="ARBA00011738"/>
    </source>
</evidence>
<keyword evidence="3" id="KW-0408">Iron</keyword>
<dbReference type="GO" id="GO:0005737">
    <property type="term" value="C:cytoplasm"/>
    <property type="evidence" value="ECO:0007669"/>
    <property type="project" value="UniProtKB-SubCell"/>
</dbReference>
<dbReference type="SMART" id="SM00529">
    <property type="entry name" value="HTH_DTXR"/>
    <property type="match status" value="1"/>
</dbReference>
<dbReference type="PANTHER" id="PTHR33238">
    <property type="entry name" value="IRON (METAL) DEPENDENT REPRESSOR, DTXR FAMILY"/>
    <property type="match status" value="1"/>
</dbReference>
<evidence type="ECO:0000256" key="3">
    <source>
        <dbReference type="ARBA" id="ARBA00023004"/>
    </source>
</evidence>
<dbReference type="Pfam" id="PF04023">
    <property type="entry name" value="FeoA"/>
    <property type="match status" value="1"/>
</dbReference>
<dbReference type="InterPro" id="IPR007167">
    <property type="entry name" value="Fe-transptr_FeoA-like"/>
</dbReference>
<dbReference type="InterPro" id="IPR036421">
    <property type="entry name" value="Fe_dep_repressor_sf"/>
</dbReference>
<comment type="subcellular location">
    <subcellularLocation>
        <location evidence="1">Cytoplasm</location>
    </subcellularLocation>
</comment>
<dbReference type="GO" id="GO:0046983">
    <property type="term" value="F:protein dimerization activity"/>
    <property type="evidence" value="ECO:0007669"/>
    <property type="project" value="InterPro"/>
</dbReference>
<dbReference type="InterPro" id="IPR038157">
    <property type="entry name" value="FeoA_core_dom"/>
</dbReference>
<sequence>MEHNKDHRKDELLEILWHLDESHDLTLSSLREHDAQTEFEKDLNEFSSSGILKFDGENITMTQMGLDLARGIIRRHRLAERLVADVLGKKPEETEQAACEFEHILAPELVESICVLLGHPRSCPHGSPIPEGECCKEIRKSVESLVVPLKEMKTGEVAKIASINTTNKKTMGKLLSLGFVPGASIKLLQKFPALALEANLTQIAIENSVGEAINIWRPTTR</sequence>
<dbReference type="SMART" id="SM00899">
    <property type="entry name" value="FeoA"/>
    <property type="match status" value="1"/>
</dbReference>
<dbReference type="SUPFAM" id="SSF50037">
    <property type="entry name" value="C-terminal domain of transcriptional repressors"/>
    <property type="match status" value="1"/>
</dbReference>
<dbReference type="GO" id="GO:0046914">
    <property type="term" value="F:transition metal ion binding"/>
    <property type="evidence" value="ECO:0007669"/>
    <property type="project" value="InterPro"/>
</dbReference>
<dbReference type="GO" id="GO:0003700">
    <property type="term" value="F:DNA-binding transcription factor activity"/>
    <property type="evidence" value="ECO:0007669"/>
    <property type="project" value="InterPro"/>
</dbReference>
<dbReference type="InterPro" id="IPR022689">
    <property type="entry name" value="Iron_dep_repressor"/>
</dbReference>
<organism evidence="5">
    <name type="scientific">hydrothermal vent metagenome</name>
    <dbReference type="NCBI Taxonomy" id="652676"/>
    <lineage>
        <taxon>unclassified sequences</taxon>
        <taxon>metagenomes</taxon>
        <taxon>ecological metagenomes</taxon>
    </lineage>
</organism>
<evidence type="ECO:0000256" key="1">
    <source>
        <dbReference type="ARBA" id="ARBA00004496"/>
    </source>
</evidence>
<accession>A0A3B1C024</accession>
<feature type="domain" description="Ferrous iron transporter FeoA-like" evidence="4">
    <location>
        <begin position="147"/>
        <end position="217"/>
    </location>
</feature>
<dbReference type="AlphaFoldDB" id="A0A3B1C024"/>
<dbReference type="InterPro" id="IPR050536">
    <property type="entry name" value="DtxR_MntR_Metal-Reg"/>
</dbReference>
<name>A0A3B1C024_9ZZZZ</name>
<dbReference type="Gene3D" id="2.30.30.90">
    <property type="match status" value="1"/>
</dbReference>
<proteinExistence type="predicted"/>
<dbReference type="Gene3D" id="1.10.10.10">
    <property type="entry name" value="Winged helix-like DNA-binding domain superfamily/Winged helix DNA-binding domain"/>
    <property type="match status" value="1"/>
</dbReference>
<reference evidence="5" key="1">
    <citation type="submission" date="2018-06" db="EMBL/GenBank/DDBJ databases">
        <authorList>
            <person name="Zhirakovskaya E."/>
        </authorList>
    </citation>
    <scope>NUCLEOTIDE SEQUENCE</scope>
</reference>
<dbReference type="SUPFAM" id="SSF47979">
    <property type="entry name" value="Iron-dependent repressor protein, dimerization domain"/>
    <property type="match status" value="1"/>
</dbReference>
<dbReference type="InterPro" id="IPR008988">
    <property type="entry name" value="Transcriptional_repressor_C"/>
</dbReference>